<dbReference type="PANTHER" id="PTHR21198:SF7">
    <property type="entry name" value="ASPARTATE-GLUTAMATE RACEMASE FAMILY"/>
    <property type="match status" value="1"/>
</dbReference>
<name>A0A9D1D6F5_9FIRM</name>
<evidence type="ECO:0000256" key="2">
    <source>
        <dbReference type="ARBA" id="ARBA00023235"/>
    </source>
</evidence>
<dbReference type="PROSITE" id="PS00923">
    <property type="entry name" value="ASP_GLU_RACEMASE_1"/>
    <property type="match status" value="1"/>
</dbReference>
<dbReference type="NCBIfam" id="TIGR00035">
    <property type="entry name" value="asp_race"/>
    <property type="match status" value="1"/>
</dbReference>
<dbReference type="InterPro" id="IPR018187">
    <property type="entry name" value="Asp/Glu_racemase_AS_1"/>
</dbReference>
<proteinExistence type="inferred from homology"/>
<protein>
    <submittedName>
        <fullName evidence="3">Aspartate/glutamate racemase family protein</fullName>
    </submittedName>
</protein>
<dbReference type="InterPro" id="IPR015942">
    <property type="entry name" value="Asp/Glu/hydantoin_racemase"/>
</dbReference>
<dbReference type="InterPro" id="IPR001920">
    <property type="entry name" value="Asp/Glu_race"/>
</dbReference>
<reference evidence="3" key="1">
    <citation type="submission" date="2020-10" db="EMBL/GenBank/DDBJ databases">
        <authorList>
            <person name="Gilroy R."/>
        </authorList>
    </citation>
    <scope>NUCLEOTIDE SEQUENCE</scope>
    <source>
        <strain evidence="3">ChiHjej9B8-7071</strain>
    </source>
</reference>
<dbReference type="Pfam" id="PF01177">
    <property type="entry name" value="Asp_Glu_race"/>
    <property type="match status" value="1"/>
</dbReference>
<keyword evidence="2" id="KW-0413">Isomerase</keyword>
<evidence type="ECO:0000256" key="1">
    <source>
        <dbReference type="ARBA" id="ARBA00007847"/>
    </source>
</evidence>
<evidence type="ECO:0000313" key="3">
    <source>
        <dbReference type="EMBL" id="HIR09070.1"/>
    </source>
</evidence>
<gene>
    <name evidence="3" type="ORF">IAA70_01555</name>
</gene>
<dbReference type="GO" id="GO:0047661">
    <property type="term" value="F:amino-acid racemase activity"/>
    <property type="evidence" value="ECO:0007669"/>
    <property type="project" value="InterPro"/>
</dbReference>
<dbReference type="SUPFAM" id="SSF53681">
    <property type="entry name" value="Aspartate/glutamate racemase"/>
    <property type="match status" value="2"/>
</dbReference>
<accession>A0A9D1D6F5</accession>
<dbReference type="EMBL" id="DVGD01000045">
    <property type="protein sequence ID" value="HIR09070.1"/>
    <property type="molecule type" value="Genomic_DNA"/>
</dbReference>
<organism evidence="3 4">
    <name type="scientific">Candidatus Avoscillospira stercoripullorum</name>
    <dbReference type="NCBI Taxonomy" id="2840709"/>
    <lineage>
        <taxon>Bacteria</taxon>
        <taxon>Bacillati</taxon>
        <taxon>Bacillota</taxon>
        <taxon>Clostridia</taxon>
        <taxon>Eubacteriales</taxon>
        <taxon>Oscillospiraceae</taxon>
        <taxon>Oscillospiraceae incertae sedis</taxon>
        <taxon>Candidatus Avoscillospira</taxon>
    </lineage>
</organism>
<dbReference type="AlphaFoldDB" id="A0A9D1D6F5"/>
<evidence type="ECO:0000313" key="4">
    <source>
        <dbReference type="Proteomes" id="UP000824258"/>
    </source>
</evidence>
<dbReference type="InterPro" id="IPR004380">
    <property type="entry name" value="Asp_race"/>
</dbReference>
<comment type="similarity">
    <text evidence="1">Belongs to the aspartate/glutamate racemases family.</text>
</comment>
<dbReference type="Gene3D" id="3.40.50.1860">
    <property type="match status" value="2"/>
</dbReference>
<dbReference type="Proteomes" id="UP000824258">
    <property type="component" value="Unassembled WGS sequence"/>
</dbReference>
<sequence length="238" mass="25461">MKKALGILGGMGPMATVDLFHKIVAMTDAACDNGHMRIYIDCNAAIPDRTAAILSGGRDPLPYMRESLQKLLSCGAELLIMPCNTAHYFLPRLQAESPVPFLSMPAVTAAACARLFPGKTAAILATRGTLATGIYRDALLSASVPFLEPDEAERDALMRVIYQGVKADAPAETYRADLEGVIRGLQARGAGYFILGCTELPLAFSALKLSCPVVDPTSELARAAILQCGYQVRVQRLC</sequence>
<reference evidence="3" key="2">
    <citation type="journal article" date="2021" name="PeerJ">
        <title>Extensive microbial diversity within the chicken gut microbiome revealed by metagenomics and culture.</title>
        <authorList>
            <person name="Gilroy R."/>
            <person name="Ravi A."/>
            <person name="Getino M."/>
            <person name="Pursley I."/>
            <person name="Horton D.L."/>
            <person name="Alikhan N.F."/>
            <person name="Baker D."/>
            <person name="Gharbi K."/>
            <person name="Hall N."/>
            <person name="Watson M."/>
            <person name="Adriaenssens E.M."/>
            <person name="Foster-Nyarko E."/>
            <person name="Jarju S."/>
            <person name="Secka A."/>
            <person name="Antonio M."/>
            <person name="Oren A."/>
            <person name="Chaudhuri R.R."/>
            <person name="La Ragione R."/>
            <person name="Hildebrand F."/>
            <person name="Pallen M.J."/>
        </authorList>
    </citation>
    <scope>NUCLEOTIDE SEQUENCE</scope>
    <source>
        <strain evidence="3">ChiHjej9B8-7071</strain>
    </source>
</reference>
<comment type="caution">
    <text evidence="3">The sequence shown here is derived from an EMBL/GenBank/DDBJ whole genome shotgun (WGS) entry which is preliminary data.</text>
</comment>
<dbReference type="PANTHER" id="PTHR21198">
    <property type="entry name" value="GLUTAMATE RACEMASE"/>
    <property type="match status" value="1"/>
</dbReference>